<organism evidence="2 3">
    <name type="scientific">Rotaria magnacalcarata</name>
    <dbReference type="NCBI Taxonomy" id="392030"/>
    <lineage>
        <taxon>Eukaryota</taxon>
        <taxon>Metazoa</taxon>
        <taxon>Spiralia</taxon>
        <taxon>Gnathifera</taxon>
        <taxon>Rotifera</taxon>
        <taxon>Eurotatoria</taxon>
        <taxon>Bdelloidea</taxon>
        <taxon>Philodinida</taxon>
        <taxon>Philodinidae</taxon>
        <taxon>Rotaria</taxon>
    </lineage>
</organism>
<sequence>MMFLILFSIFIIVHGQLSNDELFIFNSKYTLTGDCNNFQYIFKNFGINSNEYNQLILNCNSSTIIFRNNDHISSSFCPDDDDYFRNFRVRFPDLSQTSIQVNQLHLYGIELCSLDDLIRSVYGEYSYYRSTSALLINLENSNRQEKHHLAITTNGEMTFILTLLSTDSNGTLVENKIELIFPNENIFQFKRSSINVWRIDQGYVRTPRSVVSHVDYQLSKSKFTLFNNETFFLYGTQISYPSRFLVSIDETLVSCNYTYVLRCTFPILPLNLLDIHQPKLKIMYNSVYIFNTTLTLIPRTRLHKVPINHSLRSIGTFQANISENTCANDSLKSLFSFIVQLWKEDGNGSISYNKIIENNIGPIDCNQPAKIGQYIEKAIHPTSSNDIISMNVDLAHQWYDHQNCRTERTRIMFS</sequence>
<dbReference type="OrthoDB" id="10003174at2759"/>
<comment type="caution">
    <text evidence="2">The sequence shown here is derived from an EMBL/GenBank/DDBJ whole genome shotgun (WGS) entry which is preliminary data.</text>
</comment>
<accession>A0A816GXL4</accession>
<feature type="signal peptide" evidence="1">
    <location>
        <begin position="1"/>
        <end position="15"/>
    </location>
</feature>
<evidence type="ECO:0000256" key="1">
    <source>
        <dbReference type="SAM" id="SignalP"/>
    </source>
</evidence>
<name>A0A816GXL4_9BILA</name>
<feature type="chain" id="PRO_5032426041" evidence="1">
    <location>
        <begin position="16"/>
        <end position="414"/>
    </location>
</feature>
<evidence type="ECO:0000313" key="2">
    <source>
        <dbReference type="EMBL" id="CAF1679688.1"/>
    </source>
</evidence>
<dbReference type="EMBL" id="CAJNOW010020490">
    <property type="protein sequence ID" value="CAF1679688.1"/>
    <property type="molecule type" value="Genomic_DNA"/>
</dbReference>
<evidence type="ECO:0000313" key="3">
    <source>
        <dbReference type="Proteomes" id="UP000663834"/>
    </source>
</evidence>
<gene>
    <name evidence="2" type="ORF">KQP761_LOCUS36249</name>
</gene>
<dbReference type="AlphaFoldDB" id="A0A816GXL4"/>
<protein>
    <submittedName>
        <fullName evidence="2">Uncharacterized protein</fullName>
    </submittedName>
</protein>
<proteinExistence type="predicted"/>
<reference evidence="2" key="1">
    <citation type="submission" date="2021-02" db="EMBL/GenBank/DDBJ databases">
        <authorList>
            <person name="Nowell W R."/>
        </authorList>
    </citation>
    <scope>NUCLEOTIDE SEQUENCE</scope>
</reference>
<keyword evidence="1" id="KW-0732">Signal</keyword>
<dbReference type="Proteomes" id="UP000663834">
    <property type="component" value="Unassembled WGS sequence"/>
</dbReference>